<keyword evidence="4" id="KW-1185">Reference proteome</keyword>
<dbReference type="OrthoDB" id="177316at2"/>
<dbReference type="Gene3D" id="2.40.160.180">
    <property type="entry name" value="Carbohydrate-selective porin OprB"/>
    <property type="match status" value="1"/>
</dbReference>
<accession>E3I4P4</accession>
<evidence type="ECO:0000256" key="1">
    <source>
        <dbReference type="ARBA" id="ARBA00008769"/>
    </source>
</evidence>
<dbReference type="GO" id="GO:0016020">
    <property type="term" value="C:membrane"/>
    <property type="evidence" value="ECO:0007669"/>
    <property type="project" value="InterPro"/>
</dbReference>
<dbReference type="Proteomes" id="UP000001399">
    <property type="component" value="Chromosome"/>
</dbReference>
<protein>
    <submittedName>
        <fullName evidence="3">Carbohydrate-selective porin OprB</fullName>
    </submittedName>
</protein>
<dbReference type="PANTHER" id="PTHR37944:SF1">
    <property type="entry name" value="PORIN B"/>
    <property type="match status" value="1"/>
</dbReference>
<feature type="chain" id="PRO_5007230896" evidence="2">
    <location>
        <begin position="28"/>
        <end position="452"/>
    </location>
</feature>
<name>E3I4P4_RHOVT</name>
<evidence type="ECO:0000313" key="3">
    <source>
        <dbReference type="EMBL" id="ADP71626.1"/>
    </source>
</evidence>
<dbReference type="HOGENOM" id="CLU_029684_3_1_5"/>
<evidence type="ECO:0000256" key="2">
    <source>
        <dbReference type="RuleBase" id="RU363072"/>
    </source>
</evidence>
<keyword evidence="2" id="KW-0732">Signal</keyword>
<dbReference type="STRING" id="648757.Rvan_2402"/>
<dbReference type="InterPro" id="IPR052932">
    <property type="entry name" value="OprB_Porin"/>
</dbReference>
<evidence type="ECO:0000313" key="4">
    <source>
        <dbReference type="Proteomes" id="UP000001399"/>
    </source>
</evidence>
<comment type="similarity">
    <text evidence="1 2">Belongs to the OprB family.</text>
</comment>
<dbReference type="InterPro" id="IPR038673">
    <property type="entry name" value="OprB_sf"/>
</dbReference>
<dbReference type="RefSeq" id="WP_013420008.1">
    <property type="nucleotide sequence ID" value="NC_014664.1"/>
</dbReference>
<dbReference type="AlphaFoldDB" id="E3I4P4"/>
<dbReference type="PANTHER" id="PTHR37944">
    <property type="entry name" value="PORIN B"/>
    <property type="match status" value="1"/>
</dbReference>
<gene>
    <name evidence="3" type="ordered locus">Rvan_2402</name>
</gene>
<dbReference type="GO" id="GO:0015288">
    <property type="term" value="F:porin activity"/>
    <property type="evidence" value="ECO:0007669"/>
    <property type="project" value="InterPro"/>
</dbReference>
<proteinExistence type="inferred from homology"/>
<reference evidence="4" key="1">
    <citation type="journal article" date="2011" name="J. Bacteriol.">
        <title>Genome sequences of eight morphologically diverse alphaproteobacteria.</title>
        <authorList>
            <consortium name="US DOE Joint Genome Institute"/>
            <person name="Brown P.J."/>
            <person name="Kysela D.T."/>
            <person name="Buechlein A."/>
            <person name="Hemmerich C."/>
            <person name="Brun Y.V."/>
        </authorList>
    </citation>
    <scope>NUCLEOTIDE SEQUENCE [LARGE SCALE GENOMIC DNA]</scope>
    <source>
        <strain evidence="4">ATCC 17100 / ATH 3.1.1 / DSM 162 / LMG 4299</strain>
    </source>
</reference>
<dbReference type="Pfam" id="PF04966">
    <property type="entry name" value="OprB"/>
    <property type="match status" value="1"/>
</dbReference>
<feature type="signal peptide" evidence="2">
    <location>
        <begin position="1"/>
        <end position="27"/>
    </location>
</feature>
<dbReference type="EMBL" id="CP002292">
    <property type="protein sequence ID" value="ADP71626.1"/>
    <property type="molecule type" value="Genomic_DNA"/>
</dbReference>
<organism evidence="3 4">
    <name type="scientific">Rhodomicrobium vannielii (strain ATCC 17100 / DSM 162 / LMG 4299 / NCIMB 10020 / ATH 3.1.1)</name>
    <dbReference type="NCBI Taxonomy" id="648757"/>
    <lineage>
        <taxon>Bacteria</taxon>
        <taxon>Pseudomonadati</taxon>
        <taxon>Pseudomonadota</taxon>
        <taxon>Alphaproteobacteria</taxon>
        <taxon>Hyphomicrobiales</taxon>
        <taxon>Hyphomicrobiaceae</taxon>
        <taxon>Rhodomicrobium</taxon>
    </lineage>
</organism>
<dbReference type="GO" id="GO:0008643">
    <property type="term" value="P:carbohydrate transport"/>
    <property type="evidence" value="ECO:0007669"/>
    <property type="project" value="InterPro"/>
</dbReference>
<sequence>MTTMTMRTACSAAAILALGFGANAALADENDGLPEASIATSLNGGPDASARAALAAKGITYGINYIGETFTNSGGAKDGSIYQGRLEVFVDADLEKLAGFKGLTFHANGYQIHGKGLGDNLGGPLMAISSIEAEASTRLFELWLEQKFGERVSVRAGQLAVDSEFFTTETGGAFINSTFGWAGIWAADVPQGGNAYPLATPGARVQVNLTDALTFRAAIYNGSPANPNCDDPQACNDHGTDFRTQDDPFLVQEIEYKYNQAAKGGAKDGGYKGYKDFAPAPSGITSLPGTIKFGSWQHTSDFSDVYSATLRNDPKTLFDSNYGFYGSIDQQIYALPDDPTKGINVFARLAGAPTDRNAVDFYFDGGVVFSGFIPSRPDDSFGAGFAYASVSDDAIKADSTLNYESMAEIFYKAQIVPGLTIQPDLQYMWNVGGVEKGGEDAIYGGVRISVAY</sequence>
<dbReference type="eggNOG" id="COG3659">
    <property type="taxonomic scope" value="Bacteria"/>
</dbReference>
<dbReference type="InterPro" id="IPR007049">
    <property type="entry name" value="Carb-sel_porin_OprB"/>
</dbReference>
<dbReference type="KEGG" id="rva:Rvan_2402"/>